<evidence type="ECO:0000313" key="9">
    <source>
        <dbReference type="Proteomes" id="UP000178187"/>
    </source>
</evidence>
<dbReference type="SUPFAM" id="SSF50486">
    <property type="entry name" value="FMT C-terminal domain-like"/>
    <property type="match status" value="1"/>
</dbReference>
<dbReference type="Pfam" id="PF00551">
    <property type="entry name" value="Formyl_trans_N"/>
    <property type="match status" value="1"/>
</dbReference>
<dbReference type="InterPro" id="IPR002376">
    <property type="entry name" value="Formyl_transf_N"/>
</dbReference>
<keyword evidence="3 5" id="KW-0808">Transferase</keyword>
<reference evidence="8 9" key="1">
    <citation type="journal article" date="2016" name="Nat. Commun.">
        <title>Thousands of microbial genomes shed light on interconnected biogeochemical processes in an aquifer system.</title>
        <authorList>
            <person name="Anantharaman K."/>
            <person name="Brown C.T."/>
            <person name="Hug L.A."/>
            <person name="Sharon I."/>
            <person name="Castelle C.J."/>
            <person name="Probst A.J."/>
            <person name="Thomas B.C."/>
            <person name="Singh A."/>
            <person name="Wilkins M.J."/>
            <person name="Karaoz U."/>
            <person name="Brodie E.L."/>
            <person name="Williams K.H."/>
            <person name="Hubbard S.S."/>
            <person name="Banfield J.F."/>
        </authorList>
    </citation>
    <scope>NUCLEOTIDE SEQUENCE [LARGE SCALE GENOMIC DNA]</scope>
</reference>
<dbReference type="InterPro" id="IPR005793">
    <property type="entry name" value="Formyl_trans_C"/>
</dbReference>
<comment type="catalytic activity">
    <reaction evidence="5">
        <text>L-methionyl-tRNA(fMet) + (6R)-10-formyltetrahydrofolate = N-formyl-L-methionyl-tRNA(fMet) + (6S)-5,6,7,8-tetrahydrofolate + H(+)</text>
        <dbReference type="Rhea" id="RHEA:24380"/>
        <dbReference type="Rhea" id="RHEA-COMP:9952"/>
        <dbReference type="Rhea" id="RHEA-COMP:9953"/>
        <dbReference type="ChEBI" id="CHEBI:15378"/>
        <dbReference type="ChEBI" id="CHEBI:57453"/>
        <dbReference type="ChEBI" id="CHEBI:78530"/>
        <dbReference type="ChEBI" id="CHEBI:78844"/>
        <dbReference type="ChEBI" id="CHEBI:195366"/>
        <dbReference type="EC" id="2.1.2.9"/>
    </reaction>
</comment>
<sequence length="314" mass="34948">MFNIVVFSSSSFSIPLLNRLVAAKKFNIYIITTPDQKKGRGQKKILNEIKLFAEEQKFICIAPERLKTPEVLEQVKSFQPDFMMIASYGKLIPSSLFSLSKYASLNIHPSLLPKYRGASPVQAAILNGDIETGVSIAEVTDRLDAGDIFAQEKTPIARDEYCEDLMNRLAHVGANLAIQTIENLTKGNLFKTPQNEAASSYAKKIEKDDGLIDWKCPAEMIYNQIRAYYPWPSAFTFLNGIRLKILEAKVCNDSSDATRTKTGTMTVKNKPPHLFVQTGDGSIEIVHLQPEGKTPITAVDFLNGYRLNTGDHLG</sequence>
<dbReference type="HAMAP" id="MF_00182">
    <property type="entry name" value="Formyl_trans"/>
    <property type="match status" value="1"/>
</dbReference>
<dbReference type="PANTHER" id="PTHR11138:SF5">
    <property type="entry name" value="METHIONYL-TRNA FORMYLTRANSFERASE, MITOCHONDRIAL"/>
    <property type="match status" value="1"/>
</dbReference>
<dbReference type="InterPro" id="IPR044135">
    <property type="entry name" value="Met-tRNA-FMT_C"/>
</dbReference>
<gene>
    <name evidence="5" type="primary">fmt</name>
    <name evidence="8" type="ORF">A3G33_06920</name>
</gene>
<comment type="function">
    <text evidence="5">Attaches a formyl group to the free amino group of methionyl-tRNA(fMet). The formyl group appears to play a dual role in the initiator identity of N-formylmethionyl-tRNA by promoting its recognition by IF2 and preventing the misappropriation of this tRNA by the elongation apparatus.</text>
</comment>
<dbReference type="EMBL" id="MHFR01000037">
    <property type="protein sequence ID" value="OGW97962.1"/>
    <property type="molecule type" value="Genomic_DNA"/>
</dbReference>
<dbReference type="EC" id="2.1.2.9" evidence="2 5"/>
<protein>
    <recommendedName>
        <fullName evidence="2 5">Methionyl-tRNA formyltransferase</fullName>
        <ecNumber evidence="2 5">2.1.2.9</ecNumber>
    </recommendedName>
</protein>
<dbReference type="AlphaFoldDB" id="A0A1G1KYP0"/>
<dbReference type="InterPro" id="IPR005794">
    <property type="entry name" value="Fmt"/>
</dbReference>
<dbReference type="Pfam" id="PF02911">
    <property type="entry name" value="Formyl_trans_C"/>
    <property type="match status" value="1"/>
</dbReference>
<keyword evidence="4 5" id="KW-0648">Protein biosynthesis</keyword>
<organism evidence="8 9">
    <name type="scientific">Candidatus Danuiimicrobium aquiferis</name>
    <dbReference type="NCBI Taxonomy" id="1801832"/>
    <lineage>
        <taxon>Bacteria</taxon>
        <taxon>Pseudomonadati</taxon>
        <taxon>Candidatus Omnitrophota</taxon>
        <taxon>Candidatus Danuiimicrobium</taxon>
    </lineage>
</organism>
<feature type="domain" description="Formyl transferase C-terminal" evidence="7">
    <location>
        <begin position="204"/>
        <end position="306"/>
    </location>
</feature>
<proteinExistence type="inferred from homology"/>
<dbReference type="NCBIfam" id="TIGR00460">
    <property type="entry name" value="fmt"/>
    <property type="match status" value="1"/>
</dbReference>
<dbReference type="GO" id="GO:0004479">
    <property type="term" value="F:methionyl-tRNA formyltransferase activity"/>
    <property type="evidence" value="ECO:0007669"/>
    <property type="project" value="UniProtKB-UniRule"/>
</dbReference>
<name>A0A1G1KYP0_9BACT</name>
<dbReference type="InterPro" id="IPR036477">
    <property type="entry name" value="Formyl_transf_N_sf"/>
</dbReference>
<dbReference type="SUPFAM" id="SSF53328">
    <property type="entry name" value="Formyltransferase"/>
    <property type="match status" value="1"/>
</dbReference>
<evidence type="ECO:0000256" key="3">
    <source>
        <dbReference type="ARBA" id="ARBA00022679"/>
    </source>
</evidence>
<evidence type="ECO:0000256" key="4">
    <source>
        <dbReference type="ARBA" id="ARBA00022917"/>
    </source>
</evidence>
<dbReference type="InterPro" id="IPR011034">
    <property type="entry name" value="Formyl_transferase-like_C_sf"/>
</dbReference>
<dbReference type="CDD" id="cd08704">
    <property type="entry name" value="Met_tRNA_FMT_C"/>
    <property type="match status" value="1"/>
</dbReference>
<accession>A0A1G1KYP0</accession>
<dbReference type="Gene3D" id="3.40.50.12230">
    <property type="match status" value="1"/>
</dbReference>
<comment type="caution">
    <text evidence="8">The sequence shown here is derived from an EMBL/GenBank/DDBJ whole genome shotgun (WGS) entry which is preliminary data.</text>
</comment>
<evidence type="ECO:0000259" key="6">
    <source>
        <dbReference type="Pfam" id="PF00551"/>
    </source>
</evidence>
<comment type="similarity">
    <text evidence="1 5">Belongs to the Fmt family.</text>
</comment>
<evidence type="ECO:0000256" key="2">
    <source>
        <dbReference type="ARBA" id="ARBA00012261"/>
    </source>
</evidence>
<evidence type="ECO:0000256" key="5">
    <source>
        <dbReference type="HAMAP-Rule" id="MF_00182"/>
    </source>
</evidence>
<dbReference type="InterPro" id="IPR041711">
    <property type="entry name" value="Met-tRNA-FMT_N"/>
</dbReference>
<dbReference type="PANTHER" id="PTHR11138">
    <property type="entry name" value="METHIONYL-TRNA FORMYLTRANSFERASE"/>
    <property type="match status" value="1"/>
</dbReference>
<dbReference type="CDD" id="cd08646">
    <property type="entry name" value="FMT_core_Met-tRNA-FMT_N"/>
    <property type="match status" value="1"/>
</dbReference>
<evidence type="ECO:0000313" key="8">
    <source>
        <dbReference type="EMBL" id="OGW97962.1"/>
    </source>
</evidence>
<dbReference type="GO" id="GO:0005829">
    <property type="term" value="C:cytosol"/>
    <property type="evidence" value="ECO:0007669"/>
    <property type="project" value="TreeGrafter"/>
</dbReference>
<dbReference type="Proteomes" id="UP000178187">
    <property type="component" value="Unassembled WGS sequence"/>
</dbReference>
<evidence type="ECO:0000259" key="7">
    <source>
        <dbReference type="Pfam" id="PF02911"/>
    </source>
</evidence>
<feature type="domain" description="Formyl transferase N-terminal" evidence="6">
    <location>
        <begin position="3"/>
        <end position="180"/>
    </location>
</feature>
<feature type="binding site" evidence="5">
    <location>
        <begin position="110"/>
        <end position="113"/>
    </location>
    <ligand>
        <name>(6S)-5,6,7,8-tetrahydrofolate</name>
        <dbReference type="ChEBI" id="CHEBI:57453"/>
    </ligand>
</feature>
<evidence type="ECO:0000256" key="1">
    <source>
        <dbReference type="ARBA" id="ARBA00010699"/>
    </source>
</evidence>